<dbReference type="SUPFAM" id="SSF53850">
    <property type="entry name" value="Periplasmic binding protein-like II"/>
    <property type="match status" value="1"/>
</dbReference>
<feature type="region of interest" description="Disordered" evidence="6">
    <location>
        <begin position="25"/>
        <end position="44"/>
    </location>
</feature>
<dbReference type="Proteomes" id="UP001500956">
    <property type="component" value="Unassembled WGS sequence"/>
</dbReference>
<evidence type="ECO:0000313" key="8">
    <source>
        <dbReference type="EMBL" id="GAA4721553.1"/>
    </source>
</evidence>
<evidence type="ECO:0000256" key="7">
    <source>
        <dbReference type="SAM" id="SignalP"/>
    </source>
</evidence>
<evidence type="ECO:0000313" key="9">
    <source>
        <dbReference type="Proteomes" id="UP001500956"/>
    </source>
</evidence>
<keyword evidence="3" id="KW-0472">Membrane</keyword>
<accession>A0ABP8Y494</accession>
<dbReference type="PROSITE" id="PS51257">
    <property type="entry name" value="PROKAR_LIPOPROTEIN"/>
    <property type="match status" value="1"/>
</dbReference>
<keyword evidence="9" id="KW-1185">Reference proteome</keyword>
<dbReference type="InterPro" id="IPR006059">
    <property type="entry name" value="SBP"/>
</dbReference>
<keyword evidence="2 7" id="KW-0732">Signal</keyword>
<gene>
    <name evidence="8" type="ORF">GCM10023216_08460</name>
</gene>
<dbReference type="PANTHER" id="PTHR43649:SF33">
    <property type="entry name" value="POLYGALACTURONAN_RHAMNOGALACTURONAN-BINDING PROTEIN YTCQ"/>
    <property type="match status" value="1"/>
</dbReference>
<feature type="compositionally biased region" description="Low complexity" evidence="6">
    <location>
        <begin position="30"/>
        <end position="39"/>
    </location>
</feature>
<keyword evidence="5" id="KW-0449">Lipoprotein</keyword>
<reference evidence="9" key="1">
    <citation type="journal article" date="2019" name="Int. J. Syst. Evol. Microbiol.">
        <title>The Global Catalogue of Microorganisms (GCM) 10K type strain sequencing project: providing services to taxonomists for standard genome sequencing and annotation.</title>
        <authorList>
            <consortium name="The Broad Institute Genomics Platform"/>
            <consortium name="The Broad Institute Genome Sequencing Center for Infectious Disease"/>
            <person name="Wu L."/>
            <person name="Ma J."/>
        </authorList>
    </citation>
    <scope>NUCLEOTIDE SEQUENCE [LARGE SCALE GENOMIC DNA]</scope>
    <source>
        <strain evidence="9">JCM 18063</strain>
    </source>
</reference>
<evidence type="ECO:0000256" key="5">
    <source>
        <dbReference type="ARBA" id="ARBA00023288"/>
    </source>
</evidence>
<protein>
    <submittedName>
        <fullName evidence="8">Extracellular solute-binding protein</fullName>
    </submittedName>
</protein>
<feature type="chain" id="PRO_5045518569" evidence="7">
    <location>
        <begin position="24"/>
        <end position="439"/>
    </location>
</feature>
<dbReference type="Pfam" id="PF01547">
    <property type="entry name" value="SBP_bac_1"/>
    <property type="match status" value="1"/>
</dbReference>
<feature type="signal peptide" evidence="7">
    <location>
        <begin position="1"/>
        <end position="23"/>
    </location>
</feature>
<organism evidence="8 9">
    <name type="scientific">Isoptericola chiayiensis</name>
    <dbReference type="NCBI Taxonomy" id="579446"/>
    <lineage>
        <taxon>Bacteria</taxon>
        <taxon>Bacillati</taxon>
        <taxon>Actinomycetota</taxon>
        <taxon>Actinomycetes</taxon>
        <taxon>Micrococcales</taxon>
        <taxon>Promicromonosporaceae</taxon>
        <taxon>Isoptericola</taxon>
    </lineage>
</organism>
<evidence type="ECO:0000256" key="1">
    <source>
        <dbReference type="ARBA" id="ARBA00022475"/>
    </source>
</evidence>
<dbReference type="Gene3D" id="3.40.190.10">
    <property type="entry name" value="Periplasmic binding protein-like II"/>
    <property type="match status" value="2"/>
</dbReference>
<keyword evidence="4" id="KW-0564">Palmitate</keyword>
<sequence>MARKHMTAIAAAGALALALTACGSEDDAGDGATDPTGSGEVSGDITVLTNRTDLVDTTFQEYKESFEAEHPEVNVEFEAVTDYEGDVSIRLNTQDYGDVLLIPNTVSKDQLPNFFLPLGTTDEVAETYRFVEEQAYDGQAYGVAITGNAQGYVVNKAVWESAGVTEPPTTPEEFLAGLQAIADTTEATPYYTNYADGWPLSQWQGNRGVIAGPETEQELAATDAPWSEGEEQYALDSLLYDVVDAGLSEPDPTTTNWEESKNLLGSGQVATMVLGSWAVTQMQDAAEANGGSADDIAYWPMPFQVDGTFRSTIGGDYKNAVSKHTENPEAARAWVDWFAQESGYAQSEGGLPPTVGGDLPDTLSEFEPLGVELVEIAPAPAGEESLLSDIYDTAEIDLWGNVYRQKLVDVARGAADGDKQSYFDELNQRWSDARAEVTG</sequence>
<dbReference type="PANTHER" id="PTHR43649">
    <property type="entry name" value="ARABINOSE-BINDING PROTEIN-RELATED"/>
    <property type="match status" value="1"/>
</dbReference>
<name>A0ABP8Y494_9MICO</name>
<comment type="caution">
    <text evidence="8">The sequence shown here is derived from an EMBL/GenBank/DDBJ whole genome shotgun (WGS) entry which is preliminary data.</text>
</comment>
<evidence type="ECO:0000256" key="6">
    <source>
        <dbReference type="SAM" id="MobiDB-lite"/>
    </source>
</evidence>
<evidence type="ECO:0000256" key="4">
    <source>
        <dbReference type="ARBA" id="ARBA00023139"/>
    </source>
</evidence>
<dbReference type="EMBL" id="BAABID010000004">
    <property type="protein sequence ID" value="GAA4721553.1"/>
    <property type="molecule type" value="Genomic_DNA"/>
</dbReference>
<evidence type="ECO:0000256" key="3">
    <source>
        <dbReference type="ARBA" id="ARBA00023136"/>
    </source>
</evidence>
<proteinExistence type="predicted"/>
<evidence type="ECO:0000256" key="2">
    <source>
        <dbReference type="ARBA" id="ARBA00022729"/>
    </source>
</evidence>
<keyword evidence="1" id="KW-1003">Cell membrane</keyword>
<dbReference type="InterPro" id="IPR050490">
    <property type="entry name" value="Bact_solute-bd_prot1"/>
</dbReference>
<dbReference type="RefSeq" id="WP_172148212.1">
    <property type="nucleotide sequence ID" value="NZ_BAABID010000004.1"/>
</dbReference>